<name>F0VZ66_9STRA</name>
<organism evidence="2">
    <name type="scientific">Albugo laibachii Nc14</name>
    <dbReference type="NCBI Taxonomy" id="890382"/>
    <lineage>
        <taxon>Eukaryota</taxon>
        <taxon>Sar</taxon>
        <taxon>Stramenopiles</taxon>
        <taxon>Oomycota</taxon>
        <taxon>Peronosporomycetes</taxon>
        <taxon>Albuginales</taxon>
        <taxon>Albuginaceae</taxon>
        <taxon>Albugo</taxon>
    </lineage>
</organism>
<dbReference type="Pfam" id="PF01535">
    <property type="entry name" value="PPR"/>
    <property type="match status" value="2"/>
</dbReference>
<dbReference type="AlphaFoldDB" id="F0VZ66"/>
<feature type="compositionally biased region" description="Basic and acidic residues" evidence="1">
    <location>
        <begin position="532"/>
        <end position="543"/>
    </location>
</feature>
<dbReference type="PANTHER" id="PTHR47938">
    <property type="entry name" value="RESPIRATORY COMPLEX I CHAPERONE (CIA84), PUTATIVE (AFU_ORTHOLOGUE AFUA_2G06020)-RELATED"/>
    <property type="match status" value="1"/>
</dbReference>
<dbReference type="PANTHER" id="PTHR47938:SF35">
    <property type="entry name" value="PENTATRICOPEPTIDE REPEAT-CONTAINING PROTEIN 4, MITOCHONDRIAL-RELATED"/>
    <property type="match status" value="1"/>
</dbReference>
<dbReference type="EMBL" id="FR824046">
    <property type="protein sequence ID" value="CCA14081.1"/>
    <property type="molecule type" value="Genomic_DNA"/>
</dbReference>
<evidence type="ECO:0000256" key="1">
    <source>
        <dbReference type="SAM" id="MobiDB-lite"/>
    </source>
</evidence>
<dbReference type="GO" id="GO:0003729">
    <property type="term" value="F:mRNA binding"/>
    <property type="evidence" value="ECO:0007669"/>
    <property type="project" value="TreeGrafter"/>
</dbReference>
<dbReference type="InterPro" id="IPR011990">
    <property type="entry name" value="TPR-like_helical_dom_sf"/>
</dbReference>
<feature type="compositionally biased region" description="Low complexity" evidence="1">
    <location>
        <begin position="546"/>
        <end position="555"/>
    </location>
</feature>
<sequence>MLRLVRSPRLYRCPSDASTRLFNRSQTKLISNLTENALSRNANAIIRPTHWQFGNRRWTHDVHDPMQMQSEKTSLLKDLEECRTRGNWRRALKLLDTCETRNIPLDKVMYEIVIDTCARMGSGRIVPGILSNMKVDSVTPTQRTVDCVVQLYLADRAPKRVVGYILDIVKMDGASISEAAFSATMETCGTLRDAKSAKSIFEAIEGGGNSIMELSSSHYAMAMRACGMGGRSDYCLQVYHALEKRVGIVRDGEVMTQLIRAHVVNKALPQALEVFYAVNERNVLLNESIYTATIDALVSQGKYWHASKLYNQMVTMDLVSSLFCDGRMMIAYLRMQKRDNAIKCWENIRKHGIHEGGSAGSTRMRLTKLVQSLASIGENYLLIEVFEHLMEHSPRGTVYAQAYAAAIRALGRLGETQKAMDLFEAFVDSRLQLRIQNGQSNAPTKFGDSPTQFPRSPSIYLAVFNALSRDTQRDPSLNSRDAQRVWDLMIQHVPVILSPAYASIAGVFASSGDMETLQRTLDYAIGQFVSNPKEKENTNDNTDKVTGAGTAATGGSCEAASSVGSQEEMLFTGVVSGFSKAREDRTKEILECLDSMLSRGLRLNDPIIRAATDAFVNYNKWEEMEGLARTIDLNALNDAYCCFGYVISKLLTAKAWNSTVVWMIEAHRQNVQPPLRGKYLEALKLLADNESSEWEVAQTLGDALLGNSIVNKDILEGISNTMRVFLNAQRLDRILSIYDRTKKVAAEAGLAPTVSMYTAKIQAHMRLHKTTSTNPSRSHQPSKSTISHIREAEAACAEMLQVYGNRVDELTSEALCLATSLKAFLKDDEDVVALYEHMQMHGIQVNSYALKAATVAYSRQKRFDKILVIRDQLAASASNADSHVEAEVVRSILFSLAVGELEEEMQATLNQFAALGACTTDDVVDAYLRTSQYEQCVKYIDANTDKELARRVLERICNDDNGVEIASVASVLMYKLAALHGIEAIQPPWLITQVAHLLMDSNRLEEAMKLLQIYRPNLSGSDSLDEQTSQRWQYYQKQSPAFQKDVMEMLLRIYGERRELGAMQDLFDQMHAFPLTISHYERAMQYCWNQSGECREKALVQCLQFFRTLRKQFIEPSGRVYTIALQSCQQLGVLNEGGRVIIEDILAQGFTKLVQDNLLLLVQNLISTSAPPPSRGRGIRNNDYKSTNTVENVTKLIQLVQFCHDEGIPATPAMAQALRSLQPYLVTKSSLELERWLNIRGYLK</sequence>
<dbReference type="Pfam" id="PF13812">
    <property type="entry name" value="PPR_3"/>
    <property type="match status" value="1"/>
</dbReference>
<reference evidence="2" key="1">
    <citation type="journal article" date="2011" name="PLoS Biol.">
        <title>Gene gain and loss during evolution of obligate parasitism in the white rust pathogen of Arabidopsis thaliana.</title>
        <authorList>
            <person name="Kemen E."/>
            <person name="Gardiner A."/>
            <person name="Schultz-Larsen T."/>
            <person name="Kemen A.C."/>
            <person name="Balmuth A.L."/>
            <person name="Robert-Seilaniantz A."/>
            <person name="Bailey K."/>
            <person name="Holub E."/>
            <person name="Studholme D.J."/>
            <person name="Maclean D."/>
            <person name="Jones J.D."/>
        </authorList>
    </citation>
    <scope>NUCLEOTIDE SEQUENCE</scope>
</reference>
<proteinExistence type="predicted"/>
<reference evidence="2" key="2">
    <citation type="submission" date="2011-02" db="EMBL/GenBank/DDBJ databases">
        <authorList>
            <person name="MacLean D."/>
        </authorList>
    </citation>
    <scope>NUCLEOTIDE SEQUENCE</scope>
</reference>
<dbReference type="HOGENOM" id="CLU_003024_0_0_1"/>
<evidence type="ECO:0000313" key="2">
    <source>
        <dbReference type="EMBL" id="CCA14081.1"/>
    </source>
</evidence>
<protein>
    <submittedName>
        <fullName evidence="2">Uncharacterized protein AlNc14C1G207</fullName>
    </submittedName>
</protein>
<accession>F0VZ66</accession>
<gene>
    <name evidence="2" type="primary">AlNc14C1G207</name>
    <name evidence="2" type="ORF">ALNC14_002240</name>
</gene>
<feature type="region of interest" description="Disordered" evidence="1">
    <location>
        <begin position="532"/>
        <end position="557"/>
    </location>
</feature>
<dbReference type="Gene3D" id="1.25.40.10">
    <property type="entry name" value="Tetratricopeptide repeat domain"/>
    <property type="match status" value="4"/>
</dbReference>
<dbReference type="InterPro" id="IPR002885">
    <property type="entry name" value="PPR_rpt"/>
</dbReference>